<dbReference type="Proteomes" id="UP000441336">
    <property type="component" value="Unassembled WGS sequence"/>
</dbReference>
<dbReference type="GO" id="GO:0009279">
    <property type="term" value="C:cell outer membrane"/>
    <property type="evidence" value="ECO:0007669"/>
    <property type="project" value="UniProtKB-SubCell"/>
</dbReference>
<keyword evidence="3" id="KW-0732">Signal</keyword>
<name>A0A7K1TI67_9BACT</name>
<dbReference type="AlphaFoldDB" id="A0A7K1TI67"/>
<comment type="similarity">
    <text evidence="2">Belongs to the SusD family.</text>
</comment>
<comment type="subcellular location">
    <subcellularLocation>
        <location evidence="1">Cell outer membrane</location>
    </subcellularLocation>
</comment>
<dbReference type="InterPro" id="IPR033985">
    <property type="entry name" value="SusD-like_N"/>
</dbReference>
<keyword evidence="9" id="KW-1185">Reference proteome</keyword>
<dbReference type="InterPro" id="IPR012944">
    <property type="entry name" value="SusD_RagB_dom"/>
</dbReference>
<evidence type="ECO:0000256" key="4">
    <source>
        <dbReference type="ARBA" id="ARBA00023136"/>
    </source>
</evidence>
<evidence type="ECO:0000256" key="5">
    <source>
        <dbReference type="ARBA" id="ARBA00023237"/>
    </source>
</evidence>
<evidence type="ECO:0000256" key="1">
    <source>
        <dbReference type="ARBA" id="ARBA00004442"/>
    </source>
</evidence>
<accession>A0A7K1TI67</accession>
<comment type="caution">
    <text evidence="8">The sequence shown here is derived from an EMBL/GenBank/DDBJ whole genome shotgun (WGS) entry which is preliminary data.</text>
</comment>
<gene>
    <name evidence="8" type="ORF">GO988_17115</name>
</gene>
<keyword evidence="4" id="KW-0472">Membrane</keyword>
<evidence type="ECO:0000259" key="6">
    <source>
        <dbReference type="Pfam" id="PF07980"/>
    </source>
</evidence>
<evidence type="ECO:0000313" key="8">
    <source>
        <dbReference type="EMBL" id="MVN78052.1"/>
    </source>
</evidence>
<evidence type="ECO:0000259" key="7">
    <source>
        <dbReference type="Pfam" id="PF14322"/>
    </source>
</evidence>
<reference evidence="8 9" key="1">
    <citation type="submission" date="2019-12" db="EMBL/GenBank/DDBJ databases">
        <title>Hymenobacter sp. HMF4947 Genome sequencing and assembly.</title>
        <authorList>
            <person name="Kang H."/>
            <person name="Cha I."/>
            <person name="Kim H."/>
            <person name="Joh K."/>
        </authorList>
    </citation>
    <scope>NUCLEOTIDE SEQUENCE [LARGE SCALE GENOMIC DNA]</scope>
    <source>
        <strain evidence="8 9">HMF4947</strain>
    </source>
</reference>
<protein>
    <submittedName>
        <fullName evidence="8">RagB/SusD family nutrient uptake outer membrane protein</fullName>
    </submittedName>
</protein>
<dbReference type="SUPFAM" id="SSF48452">
    <property type="entry name" value="TPR-like"/>
    <property type="match status" value="1"/>
</dbReference>
<evidence type="ECO:0000256" key="3">
    <source>
        <dbReference type="ARBA" id="ARBA00022729"/>
    </source>
</evidence>
<keyword evidence="5" id="KW-0998">Cell outer membrane</keyword>
<dbReference type="RefSeq" id="WP_157567781.1">
    <property type="nucleotide sequence ID" value="NZ_WQKZ01000004.1"/>
</dbReference>
<dbReference type="EMBL" id="WQKZ01000004">
    <property type="protein sequence ID" value="MVN78052.1"/>
    <property type="molecule type" value="Genomic_DNA"/>
</dbReference>
<dbReference type="CDD" id="cd08977">
    <property type="entry name" value="SusD"/>
    <property type="match status" value="1"/>
</dbReference>
<evidence type="ECO:0000313" key="9">
    <source>
        <dbReference type="Proteomes" id="UP000441336"/>
    </source>
</evidence>
<dbReference type="Gene3D" id="1.25.40.390">
    <property type="match status" value="1"/>
</dbReference>
<proteinExistence type="inferred from homology"/>
<dbReference type="Pfam" id="PF14322">
    <property type="entry name" value="SusD-like_3"/>
    <property type="match status" value="1"/>
</dbReference>
<dbReference type="InterPro" id="IPR011990">
    <property type="entry name" value="TPR-like_helical_dom_sf"/>
</dbReference>
<dbReference type="Pfam" id="PF07980">
    <property type="entry name" value="SusD_RagB"/>
    <property type="match status" value="1"/>
</dbReference>
<feature type="domain" description="SusD-like N-terminal" evidence="7">
    <location>
        <begin position="59"/>
        <end position="213"/>
    </location>
</feature>
<evidence type="ECO:0000256" key="2">
    <source>
        <dbReference type="ARBA" id="ARBA00006275"/>
    </source>
</evidence>
<feature type="domain" description="RagB/SusD" evidence="6">
    <location>
        <begin position="331"/>
        <end position="492"/>
    </location>
</feature>
<organism evidence="8 9">
    <name type="scientific">Hymenobacter ginkgonis</name>
    <dbReference type="NCBI Taxonomy" id="2682976"/>
    <lineage>
        <taxon>Bacteria</taxon>
        <taxon>Pseudomonadati</taxon>
        <taxon>Bacteroidota</taxon>
        <taxon>Cytophagia</taxon>
        <taxon>Cytophagales</taxon>
        <taxon>Hymenobacteraceae</taxon>
        <taxon>Hymenobacter</taxon>
    </lineage>
</organism>
<sequence>MKKFVIPALSALSFLASCNFLQKEPLGSITPENFFQSGDDAEAALTATYDALQGTGAYGQDLNVMGEMPSDNCTSTNGDVNAMDKIIWTPTTSQVGNVYTQGYQGVNRANIVLKYVPTITMDTARRSQIQGEARFIRALSYFNLARVYGGVPLRLTPTESGIAADVNLARATTDQVYDQVVADLLRAAIQLPASNTNRATKNSANALLARVQLTRRNWAAAQAAAAKVIASNITLGSFNALYPAENKGPESLFEIQYAGSADGGNILPDLVLPSPLATYSFPKFNIPTAELITYADTASGDTRWAFNGIVNAASGKVIGRSHASYIDGKPGVGGNSNDVGRFAYKWRSIGNNFSSTDNTYVLRYAEVLLAYAEAANEQTGPTPDVLAKLNLVRLRAGLTALTATSPQALTKQTLRNEIDRQRRLELAFEGERWFDLLRYARHNQAEAGAHLITALDIIAQQRNGARDVNYLVFPLPQSEINTNPLVQQNPGY</sequence>
<dbReference type="PROSITE" id="PS51257">
    <property type="entry name" value="PROKAR_LIPOPROTEIN"/>
    <property type="match status" value="1"/>
</dbReference>